<keyword evidence="2" id="KW-1133">Transmembrane helix</keyword>
<comment type="caution">
    <text evidence="3">The sequence shown here is derived from an EMBL/GenBank/DDBJ whole genome shotgun (WGS) entry which is preliminary data.</text>
</comment>
<feature type="region of interest" description="Disordered" evidence="1">
    <location>
        <begin position="1"/>
        <end position="134"/>
    </location>
</feature>
<name>A0A219AP73_METCM</name>
<evidence type="ECO:0000256" key="1">
    <source>
        <dbReference type="SAM" id="MobiDB-lite"/>
    </source>
</evidence>
<feature type="transmembrane region" description="Helical" evidence="2">
    <location>
        <begin position="219"/>
        <end position="241"/>
    </location>
</feature>
<feature type="compositionally biased region" description="Basic and acidic residues" evidence="1">
    <location>
        <begin position="49"/>
        <end position="61"/>
    </location>
</feature>
<organism evidence="3 4">
    <name type="scientific">Pochonia chlamydosporia 170</name>
    <dbReference type="NCBI Taxonomy" id="1380566"/>
    <lineage>
        <taxon>Eukaryota</taxon>
        <taxon>Fungi</taxon>
        <taxon>Dikarya</taxon>
        <taxon>Ascomycota</taxon>
        <taxon>Pezizomycotina</taxon>
        <taxon>Sordariomycetes</taxon>
        <taxon>Hypocreomycetidae</taxon>
        <taxon>Hypocreales</taxon>
        <taxon>Clavicipitaceae</taxon>
        <taxon>Pochonia</taxon>
    </lineage>
</organism>
<dbReference type="EMBL" id="LSBJ02000009">
    <property type="protein sequence ID" value="OWT42628.1"/>
    <property type="molecule type" value="Genomic_DNA"/>
</dbReference>
<feature type="transmembrane region" description="Helical" evidence="2">
    <location>
        <begin position="802"/>
        <end position="823"/>
    </location>
</feature>
<dbReference type="GeneID" id="33937079"/>
<evidence type="ECO:0000313" key="3">
    <source>
        <dbReference type="EMBL" id="OWT42628.1"/>
    </source>
</evidence>
<protein>
    <submittedName>
        <fullName evidence="3">Uncharacterized protein</fullName>
    </submittedName>
</protein>
<keyword evidence="2" id="KW-0472">Membrane</keyword>
<evidence type="ECO:0000313" key="4">
    <source>
        <dbReference type="Proteomes" id="UP000078397"/>
    </source>
</evidence>
<sequence length="921" mass="102698">MARNLTPLMSAKDEQEFGIMPLRPSTPSTSPPLNQSAKSPLSNVFKPSGYEHLHLDDRDDIGSPQPDNGASSPQASTNSLGIYPDEKIRTSSVRRKPVEPKSPEITSASEAASPDSNCHLLDSPLSLDGRSARPPTWSGIRIPGIAEKLWSWSRTTLPGHRPTATSGQSGPTNNNSSSSLDPDTEIGDHGTDDDIFYRKYSEPPTLCDSREDIGQSRSIVMMIVVLYSAVMSGLWFIVACIQPRWGHKIHSTGSLEPSTATTLTTLFAKSIEISFVASFAWCAGQQLTRRAYRKDNGLILAEICMKGWINQPGAWFQNWEALWYGGRSIVTLRTMLMFLATLGATFYTPASDAMVSPKLKFGDWDDRKLSGPVYTSYANARWLRQWCPAMVDVETRKQTDTESCLNVQLSGASYSSMMGFMGNWTDRFNNGTFKENYLKGRPAASLSLYDNVTMEATWIEAEHGNVTANFEKYGRIINNVTMALPHPGVYAAAMFKDNKILQPSDLGGTGQYSIRAGVVSPSVNVMCVNIDAKEIDPLVYTSWPNSRTKPANISDQILPFHEEDWQAEVPPYLTPQGEAYYLNSTILDDIFKWGAKYKRRPPVFSAFPNKYNFISNGTVRDSDAIYLLGKSPYIANYTLCEARSWLSPACSTIFEVTGTQGWTMKAHCEDPNDKTAYHRSFPNNQSWSPPDKDWKFVADEWRKSLDLNGGLRNSNSSNANILTKTILQQPELRVDLPSMGEMLAVLLASTAALGAIQTPFVHYWEYTTAGNILQNSVLQTFNASVRSQEYTSGHIHLWQGGVWYPVLGVVFVLNCLCFAYIWVHAHTLTDFTESENLFTLAINSPPSSQFNGSCGGGPKRRDYVVPWKISYAEKKNHYYFEAANDRPWKGRYSKNGRYSSGDTPELAGDKYKRFSTSKVWV</sequence>
<accession>A0A219AP73</accession>
<feature type="compositionally biased region" description="Polar residues" evidence="1">
    <location>
        <begin position="33"/>
        <end position="42"/>
    </location>
</feature>
<dbReference type="Proteomes" id="UP000078397">
    <property type="component" value="Unassembled WGS sequence"/>
</dbReference>
<evidence type="ECO:0000256" key="2">
    <source>
        <dbReference type="SAM" id="Phobius"/>
    </source>
</evidence>
<feature type="compositionally biased region" description="Polar residues" evidence="1">
    <location>
        <begin position="104"/>
        <end position="116"/>
    </location>
</feature>
<dbReference type="KEGG" id="pchm:VFPPC_18240"/>
<keyword evidence="4" id="KW-1185">Reference proteome</keyword>
<feature type="region of interest" description="Disordered" evidence="1">
    <location>
        <begin position="156"/>
        <end position="188"/>
    </location>
</feature>
<feature type="compositionally biased region" description="Polar residues" evidence="1">
    <location>
        <begin position="163"/>
        <end position="181"/>
    </location>
</feature>
<gene>
    <name evidence="3" type="ORF">VFPPC_18240</name>
</gene>
<feature type="compositionally biased region" description="Polar residues" evidence="1">
    <location>
        <begin position="65"/>
        <end position="80"/>
    </location>
</feature>
<dbReference type="AlphaFoldDB" id="A0A219AP73"/>
<dbReference type="RefSeq" id="XP_022285116.1">
    <property type="nucleotide sequence ID" value="XM_022429883.1"/>
</dbReference>
<dbReference type="STRING" id="1380566.A0A219AP73"/>
<dbReference type="OrthoDB" id="4721035at2759"/>
<reference evidence="3 4" key="1">
    <citation type="journal article" date="2016" name="PLoS Pathog.">
        <title>Biosynthesis of antibiotic leucinostatins in bio-control fungus Purpureocillium lilacinum and their inhibition on phytophthora revealed by genome mining.</title>
        <authorList>
            <person name="Wang G."/>
            <person name="Liu Z."/>
            <person name="Lin R."/>
            <person name="Li E."/>
            <person name="Mao Z."/>
            <person name="Ling J."/>
            <person name="Yang Y."/>
            <person name="Yin W.B."/>
            <person name="Xie B."/>
        </authorList>
    </citation>
    <scope>NUCLEOTIDE SEQUENCE [LARGE SCALE GENOMIC DNA]</scope>
    <source>
        <strain evidence="3">170</strain>
    </source>
</reference>
<keyword evidence="2" id="KW-0812">Transmembrane</keyword>
<proteinExistence type="predicted"/>